<proteinExistence type="predicted"/>
<dbReference type="Proteomes" id="UP000256601">
    <property type="component" value="Unassembled WGS sequence"/>
</dbReference>
<protein>
    <submittedName>
        <fullName evidence="3">Uncharacterized protein</fullName>
    </submittedName>
</protein>
<sequence>MVRRLTVCQVIALGLLSTPVVADFQCDAVSTNCVTFPVCQFSVSSPSQTAPSTADPAPLTVTVSRKARPTTPLELLEEALEKQGLLVHKKNDFLSMGPQQKDNVVTPTAPSDADMKVADPHMYAPLLAHYPTRGFFLRLTKLLAYGLWMNPGCVNRMWVVSRGELHVIHELQQSMAELQQGQSRARESGEKHSGNPGKRHFQNLIVRYRSAGDCEFFPDRIGRLARHAWKLFEFEYEGQKPDAVCVYVERHAGWVEQVVVGWSMEETRRLNCTSRGE</sequence>
<dbReference type="VEuPathDB" id="FungiDB:YALI1_B02011g"/>
<feature type="compositionally biased region" description="Basic and acidic residues" evidence="1">
    <location>
        <begin position="184"/>
        <end position="193"/>
    </location>
</feature>
<evidence type="ECO:0000256" key="1">
    <source>
        <dbReference type="SAM" id="MobiDB-lite"/>
    </source>
</evidence>
<evidence type="ECO:0000313" key="4">
    <source>
        <dbReference type="EMBL" id="RDW25899.1"/>
    </source>
</evidence>
<evidence type="ECO:0000313" key="3">
    <source>
        <dbReference type="EMBL" id="AOW01059.1"/>
    </source>
</evidence>
<dbReference type="VEuPathDB" id="FungiDB:YALI0_B01188g"/>
<name>A0A1D8N5Z4_YARLL</name>
<organism evidence="3 5">
    <name type="scientific">Yarrowia lipolytica</name>
    <name type="common">Candida lipolytica</name>
    <dbReference type="NCBI Taxonomy" id="4952"/>
    <lineage>
        <taxon>Eukaryota</taxon>
        <taxon>Fungi</taxon>
        <taxon>Dikarya</taxon>
        <taxon>Ascomycota</taxon>
        <taxon>Saccharomycotina</taxon>
        <taxon>Dipodascomycetes</taxon>
        <taxon>Dipodascales</taxon>
        <taxon>Dipodascales incertae sedis</taxon>
        <taxon>Yarrowia</taxon>
    </lineage>
</organism>
<evidence type="ECO:0000313" key="6">
    <source>
        <dbReference type="Proteomes" id="UP000256601"/>
    </source>
</evidence>
<accession>A0A1D8N5Z4</accession>
<dbReference type="Proteomes" id="UP000182444">
    <property type="component" value="Chromosome 1B"/>
</dbReference>
<feature type="chain" id="PRO_5036306622" evidence="2">
    <location>
        <begin position="23"/>
        <end position="277"/>
    </location>
</feature>
<dbReference type="EMBL" id="KZ857335">
    <property type="protein sequence ID" value="RDW25899.1"/>
    <property type="molecule type" value="Genomic_DNA"/>
</dbReference>
<evidence type="ECO:0000313" key="5">
    <source>
        <dbReference type="Proteomes" id="UP000182444"/>
    </source>
</evidence>
<dbReference type="EMBL" id="CP017554">
    <property type="protein sequence ID" value="AOW01059.1"/>
    <property type="molecule type" value="Genomic_DNA"/>
</dbReference>
<reference evidence="4 6" key="2">
    <citation type="submission" date="2018-07" db="EMBL/GenBank/DDBJ databases">
        <title>Draft Genome Assemblies for Five Robust Yarrowia lipolytica Strains Exhibiting High Lipid Production and Pentose Sugar Utilization and Sugar Alcohol Secretion from Undetoxified Lignocellulosic Biomass Hydrolysates.</title>
        <authorList>
            <consortium name="DOE Joint Genome Institute"/>
            <person name="Walker C."/>
            <person name="Ryu S."/>
            <person name="Na H."/>
            <person name="Zane M."/>
            <person name="LaButti K."/>
            <person name="Lipzen A."/>
            <person name="Haridas S."/>
            <person name="Barry K."/>
            <person name="Grigoriev I.V."/>
            <person name="Quarterman J."/>
            <person name="Slininger P."/>
            <person name="Dien B."/>
            <person name="Trinh C.T."/>
        </authorList>
    </citation>
    <scope>NUCLEOTIDE SEQUENCE [LARGE SCALE GENOMIC DNA]</scope>
    <source>
        <strain evidence="4 6">YB392</strain>
    </source>
</reference>
<evidence type="ECO:0000256" key="2">
    <source>
        <dbReference type="SAM" id="SignalP"/>
    </source>
</evidence>
<feature type="region of interest" description="Disordered" evidence="1">
    <location>
        <begin position="178"/>
        <end position="198"/>
    </location>
</feature>
<gene>
    <name evidence="4" type="ORF">B0I71DRAFT_36463</name>
    <name evidence="3" type="ORF">YALI1_B02011g</name>
</gene>
<dbReference type="AlphaFoldDB" id="A0A1D8N5Z4"/>
<keyword evidence="2" id="KW-0732">Signal</keyword>
<reference evidence="3 5" key="1">
    <citation type="journal article" date="2016" name="PLoS ONE">
        <title>Sequence Assembly of Yarrowia lipolytica Strain W29/CLIB89 Shows Transposable Element Diversity.</title>
        <authorList>
            <person name="Magnan C."/>
            <person name="Yu J."/>
            <person name="Chang I."/>
            <person name="Jahn E."/>
            <person name="Kanomata Y."/>
            <person name="Wu J."/>
            <person name="Zeller M."/>
            <person name="Oakes M."/>
            <person name="Baldi P."/>
            <person name="Sandmeyer S."/>
        </authorList>
    </citation>
    <scope>NUCLEOTIDE SEQUENCE [LARGE SCALE GENOMIC DNA]</scope>
    <source>
        <strain evidence="3">CLIB89</strain>
        <strain evidence="5">CLIB89(W29)</strain>
    </source>
</reference>
<feature type="signal peptide" evidence="2">
    <location>
        <begin position="1"/>
        <end position="22"/>
    </location>
</feature>
<dbReference type="KEGG" id="yli:2907443"/>